<dbReference type="GO" id="GO:0006935">
    <property type="term" value="P:chemotaxis"/>
    <property type="evidence" value="ECO:0007669"/>
    <property type="project" value="UniProtKB-KW"/>
</dbReference>
<dbReference type="InterPro" id="IPR004090">
    <property type="entry name" value="Chemotax_Me-accpt_rcpt"/>
</dbReference>
<dbReference type="Proteomes" id="UP000219215">
    <property type="component" value="Chromosome DPRO"/>
</dbReference>
<dbReference type="AlphaFoldDB" id="A0A2C8FBI5"/>
<keyword evidence="3" id="KW-0807">Transducer</keyword>
<dbReference type="EMBL" id="LT907975">
    <property type="protein sequence ID" value="SOB59904.1"/>
    <property type="molecule type" value="Genomic_DNA"/>
</dbReference>
<keyword evidence="5" id="KW-1133">Transmembrane helix</keyword>
<dbReference type="InterPro" id="IPR051310">
    <property type="entry name" value="MCP_chemotaxis"/>
</dbReference>
<dbReference type="PRINTS" id="PR00260">
    <property type="entry name" value="CHEMTRNSDUCR"/>
</dbReference>
<proteinExistence type="inferred from homology"/>
<dbReference type="SMART" id="SM00283">
    <property type="entry name" value="MA"/>
    <property type="match status" value="1"/>
</dbReference>
<gene>
    <name evidence="7" type="ORF">DPRO_2994</name>
</gene>
<feature type="region of interest" description="Disordered" evidence="4">
    <location>
        <begin position="697"/>
        <end position="716"/>
    </location>
</feature>
<dbReference type="SMART" id="SM01358">
    <property type="entry name" value="HBM"/>
    <property type="match status" value="1"/>
</dbReference>
<keyword evidence="5" id="KW-0812">Transmembrane</keyword>
<name>A0A2C8FBI5_9BACT</name>
<dbReference type="OrthoDB" id="5415757at2"/>
<dbReference type="GO" id="GO:0004888">
    <property type="term" value="F:transmembrane signaling receptor activity"/>
    <property type="evidence" value="ECO:0007669"/>
    <property type="project" value="InterPro"/>
</dbReference>
<evidence type="ECO:0000313" key="8">
    <source>
        <dbReference type="Proteomes" id="UP000219215"/>
    </source>
</evidence>
<feature type="transmembrane region" description="Helical" evidence="5">
    <location>
        <begin position="12"/>
        <end position="31"/>
    </location>
</feature>
<evidence type="ECO:0000256" key="3">
    <source>
        <dbReference type="PROSITE-ProRule" id="PRU00284"/>
    </source>
</evidence>
<dbReference type="GO" id="GO:0007165">
    <property type="term" value="P:signal transduction"/>
    <property type="evidence" value="ECO:0007669"/>
    <property type="project" value="UniProtKB-KW"/>
</dbReference>
<protein>
    <recommendedName>
        <fullName evidence="6">Methyl-accepting transducer domain-containing protein</fullName>
    </recommendedName>
</protein>
<dbReference type="InterPro" id="IPR004089">
    <property type="entry name" value="MCPsignal_dom"/>
</dbReference>
<evidence type="ECO:0000313" key="7">
    <source>
        <dbReference type="EMBL" id="SOB59904.1"/>
    </source>
</evidence>
<reference evidence="8" key="1">
    <citation type="submission" date="2017-09" db="EMBL/GenBank/DDBJ databases">
        <authorList>
            <person name="Regsiter A."/>
            <person name="William W."/>
        </authorList>
    </citation>
    <scope>NUCLEOTIDE SEQUENCE [LARGE SCALE GENOMIC DNA]</scope>
    <source>
        <strain evidence="8">500-1</strain>
    </source>
</reference>
<keyword evidence="5" id="KW-0472">Membrane</keyword>
<dbReference type="KEGG" id="pprf:DPRO_2994"/>
<dbReference type="Pfam" id="PF00015">
    <property type="entry name" value="MCPsignal"/>
    <property type="match status" value="1"/>
</dbReference>
<accession>A0A2C8FBI5</accession>
<evidence type="ECO:0000256" key="4">
    <source>
        <dbReference type="SAM" id="MobiDB-lite"/>
    </source>
</evidence>
<dbReference type="PANTHER" id="PTHR43531:SF11">
    <property type="entry name" value="METHYL-ACCEPTING CHEMOTAXIS PROTEIN 3"/>
    <property type="match status" value="1"/>
</dbReference>
<evidence type="ECO:0000256" key="1">
    <source>
        <dbReference type="ARBA" id="ARBA00022500"/>
    </source>
</evidence>
<dbReference type="RefSeq" id="WP_157917495.1">
    <property type="nucleotide sequence ID" value="NZ_LT907975.1"/>
</dbReference>
<comment type="similarity">
    <text evidence="2">Belongs to the methyl-accepting chemotaxis (MCP) protein family.</text>
</comment>
<evidence type="ECO:0000256" key="5">
    <source>
        <dbReference type="SAM" id="Phobius"/>
    </source>
</evidence>
<keyword evidence="1" id="KW-0145">Chemotaxis</keyword>
<evidence type="ECO:0000256" key="2">
    <source>
        <dbReference type="ARBA" id="ARBA00029447"/>
    </source>
</evidence>
<evidence type="ECO:0000259" key="6">
    <source>
        <dbReference type="PROSITE" id="PS50111"/>
    </source>
</evidence>
<feature type="domain" description="Methyl-accepting transducer" evidence="6">
    <location>
        <begin position="460"/>
        <end position="675"/>
    </location>
</feature>
<dbReference type="PANTHER" id="PTHR43531">
    <property type="entry name" value="PROTEIN ICFG"/>
    <property type="match status" value="1"/>
</dbReference>
<dbReference type="GO" id="GO:0005886">
    <property type="term" value="C:plasma membrane"/>
    <property type="evidence" value="ECO:0007669"/>
    <property type="project" value="TreeGrafter"/>
</dbReference>
<dbReference type="SUPFAM" id="SSF58104">
    <property type="entry name" value="Methyl-accepting chemotaxis protein (MCP) signaling domain"/>
    <property type="match status" value="1"/>
</dbReference>
<feature type="transmembrane region" description="Helical" evidence="5">
    <location>
        <begin position="379"/>
        <end position="399"/>
    </location>
</feature>
<sequence length="716" mass="77678">MFNDVTLKTKLLGGFGLILALLLAVMGIYQFSMSSAVSEFDSLIDKEVRIETLALDAEIAMLECRRNEKDFLLRKDMKYTGQLKENLAKVVDNAQLIESLARDIGEADLESKAQSIKASAAQYEAAFNSLVEAWQRRGLDHESGLQGAFRSVVHDAEEAFSKHQVQDLYLDLLLMRRWEKDFARTNDAKYTRRMLATMESFRQELADRTEKDAKLTAVESGFNRYVAAFDLYRNTLSEGAYESVRDAAHQMEEPLKQLFVPDVKGLLLMVRRGEKDYLLRGSDKYVGRTNASLDKLVQAFKDSDAAPEYVENAVRMADAYRQSFEALVAEDTRIKGIIGDMRAAVHAIEPEVNAIAALAKELVEAKVISTDDNAETSGIVAMTIGFIGIFLGIGVSILITRTTLRVLGKDPIQLVNVTKQIAAGKLGVRFTGNFSPDSVYGCMQAMVNQLNRTLNEVSMAAATVASGAEELSATAEIVSEGANSQAGNVQEISSNVDEMVASITQNSENAAVTESISNQAREDAESGGEAVAGTVTAMRDIADKISIIEEIARQTNLLALNAAIEAARAGEQGKGFAVVAAEVRKLAERSGKAASEISELSSNSVAVAERAGDMLQKMVPDIQKTSELVQDIAAASHEQSQGVNQINAGVSHLDSSVQQNASASEELASTSEQLAAQAQQLQIAISFFEMGDVAPKRREPVGALPPSDDDDEFSRL</sequence>
<dbReference type="Gene3D" id="1.10.287.950">
    <property type="entry name" value="Methyl-accepting chemotaxis protein"/>
    <property type="match status" value="1"/>
</dbReference>
<feature type="compositionally biased region" description="Acidic residues" evidence="4">
    <location>
        <begin position="707"/>
        <end position="716"/>
    </location>
</feature>
<dbReference type="InterPro" id="IPR032255">
    <property type="entry name" value="HBM"/>
</dbReference>
<organism evidence="7 8">
    <name type="scientific">Pseudodesulfovibrio profundus</name>
    <dbReference type="NCBI Taxonomy" id="57320"/>
    <lineage>
        <taxon>Bacteria</taxon>
        <taxon>Pseudomonadati</taxon>
        <taxon>Thermodesulfobacteriota</taxon>
        <taxon>Desulfovibrionia</taxon>
        <taxon>Desulfovibrionales</taxon>
        <taxon>Desulfovibrionaceae</taxon>
    </lineage>
</organism>
<keyword evidence="8" id="KW-1185">Reference proteome</keyword>
<dbReference type="PROSITE" id="PS50111">
    <property type="entry name" value="CHEMOTAXIS_TRANSDUC_2"/>
    <property type="match status" value="1"/>
</dbReference>